<sequence length="163" mass="18849">MAKPKNEKSTVFEAFLVEENITCFDKREIQDEEDTIVYRSYIQTDIGDMPIFVLLDATIYSVIRVVVGGNVVTPENYQAIVDFINRENSIYKNFKYYVEHDDNSLYLDCVYMCSNSSFEPQLLYVLMNQIVQYMPKAVPALKEAMGISQLPDPFIAHAHEHDE</sequence>
<gene>
    <name evidence="1" type="ORF">NCTC12020_01793</name>
</gene>
<dbReference type="RefSeq" id="WP_115310876.1">
    <property type="nucleotide sequence ID" value="NZ_UHIO01000001.1"/>
</dbReference>
<organism evidence="1 2">
    <name type="scientific">Veillonella criceti</name>
    <dbReference type="NCBI Taxonomy" id="103891"/>
    <lineage>
        <taxon>Bacteria</taxon>
        <taxon>Bacillati</taxon>
        <taxon>Bacillota</taxon>
        <taxon>Negativicutes</taxon>
        <taxon>Veillonellales</taxon>
        <taxon>Veillonellaceae</taxon>
        <taxon>Veillonella</taxon>
    </lineage>
</organism>
<name>A0A380NPR7_9FIRM</name>
<proteinExistence type="predicted"/>
<evidence type="ECO:0000313" key="1">
    <source>
        <dbReference type="EMBL" id="SUP44711.1"/>
    </source>
</evidence>
<dbReference type="EMBL" id="UHIO01000001">
    <property type="protein sequence ID" value="SUP44711.1"/>
    <property type="molecule type" value="Genomic_DNA"/>
</dbReference>
<reference evidence="1 2" key="1">
    <citation type="submission" date="2018-06" db="EMBL/GenBank/DDBJ databases">
        <authorList>
            <consortium name="Pathogen Informatics"/>
            <person name="Doyle S."/>
        </authorList>
    </citation>
    <scope>NUCLEOTIDE SEQUENCE [LARGE SCALE GENOMIC DNA]</scope>
    <source>
        <strain evidence="1 2">NCTC12020</strain>
    </source>
</reference>
<dbReference type="OrthoDB" id="1669180at2"/>
<dbReference type="AlphaFoldDB" id="A0A380NPR7"/>
<evidence type="ECO:0000313" key="2">
    <source>
        <dbReference type="Proteomes" id="UP000255367"/>
    </source>
</evidence>
<accession>A0A380NPR7</accession>
<protein>
    <recommendedName>
        <fullName evidence="3">Bacterial sensory transduction regulator</fullName>
    </recommendedName>
</protein>
<dbReference type="Proteomes" id="UP000255367">
    <property type="component" value="Unassembled WGS sequence"/>
</dbReference>
<evidence type="ECO:0008006" key="3">
    <source>
        <dbReference type="Google" id="ProtNLM"/>
    </source>
</evidence>
<keyword evidence="2" id="KW-1185">Reference proteome</keyword>